<dbReference type="Proteomes" id="UP000789759">
    <property type="component" value="Unassembled WGS sequence"/>
</dbReference>
<keyword evidence="2" id="KW-1185">Reference proteome</keyword>
<feature type="non-terminal residue" evidence="1">
    <location>
        <position position="1"/>
    </location>
</feature>
<gene>
    <name evidence="1" type="ORF">CPELLU_LOCUS16910</name>
</gene>
<evidence type="ECO:0000313" key="1">
    <source>
        <dbReference type="EMBL" id="CAG8789513.1"/>
    </source>
</evidence>
<feature type="non-terminal residue" evidence="1">
    <location>
        <position position="63"/>
    </location>
</feature>
<reference evidence="1" key="1">
    <citation type="submission" date="2021-06" db="EMBL/GenBank/DDBJ databases">
        <authorList>
            <person name="Kallberg Y."/>
            <person name="Tangrot J."/>
            <person name="Rosling A."/>
        </authorList>
    </citation>
    <scope>NUCLEOTIDE SEQUENCE</scope>
    <source>
        <strain evidence="1">FL966</strain>
    </source>
</reference>
<name>A0A9N9P4M2_9GLOM</name>
<organism evidence="1 2">
    <name type="scientific">Cetraspora pellucida</name>
    <dbReference type="NCBI Taxonomy" id="1433469"/>
    <lineage>
        <taxon>Eukaryota</taxon>
        <taxon>Fungi</taxon>
        <taxon>Fungi incertae sedis</taxon>
        <taxon>Mucoromycota</taxon>
        <taxon>Glomeromycotina</taxon>
        <taxon>Glomeromycetes</taxon>
        <taxon>Diversisporales</taxon>
        <taxon>Gigasporaceae</taxon>
        <taxon>Cetraspora</taxon>
    </lineage>
</organism>
<evidence type="ECO:0000313" key="2">
    <source>
        <dbReference type="Proteomes" id="UP000789759"/>
    </source>
</evidence>
<dbReference type="AlphaFoldDB" id="A0A9N9P4M2"/>
<dbReference type="EMBL" id="CAJVQA010026590">
    <property type="protein sequence ID" value="CAG8789513.1"/>
    <property type="molecule type" value="Genomic_DNA"/>
</dbReference>
<accession>A0A9N9P4M2</accession>
<sequence>VSYITKKVIGIAICVKVYIPILEELINKNEKDKEAQKSKGTQKDKQESTDNDLGILVYKMIKD</sequence>
<protein>
    <submittedName>
        <fullName evidence="1">21015_t:CDS:1</fullName>
    </submittedName>
</protein>
<comment type="caution">
    <text evidence="1">The sequence shown here is derived from an EMBL/GenBank/DDBJ whole genome shotgun (WGS) entry which is preliminary data.</text>
</comment>
<proteinExistence type="predicted"/>